<keyword evidence="6" id="KW-1133">Transmembrane helix</keyword>
<dbReference type="Pfam" id="PF02156">
    <property type="entry name" value="Glyco_hydro_26"/>
    <property type="match status" value="1"/>
</dbReference>
<dbReference type="InterPro" id="IPR017853">
    <property type="entry name" value="GH"/>
</dbReference>
<keyword evidence="3 4" id="KW-0326">Glycosidase</keyword>
<feature type="domain" description="GH26" evidence="7">
    <location>
        <begin position="1"/>
        <end position="277"/>
    </location>
</feature>
<evidence type="ECO:0000256" key="6">
    <source>
        <dbReference type="SAM" id="Phobius"/>
    </source>
</evidence>
<evidence type="ECO:0000259" key="7">
    <source>
        <dbReference type="PROSITE" id="PS51764"/>
    </source>
</evidence>
<organism evidence="8 9">
    <name type="scientific">Candidatus Berkelbacteria bacterium RBG_13_40_8</name>
    <dbReference type="NCBI Taxonomy" id="1797467"/>
    <lineage>
        <taxon>Bacteria</taxon>
        <taxon>Candidatus Berkelbacteria</taxon>
    </lineage>
</organism>
<dbReference type="EMBL" id="MEZT01000012">
    <property type="protein sequence ID" value="OGD56852.1"/>
    <property type="molecule type" value="Genomic_DNA"/>
</dbReference>
<dbReference type="GO" id="GO:0016985">
    <property type="term" value="F:mannan endo-1,4-beta-mannosidase activity"/>
    <property type="evidence" value="ECO:0007669"/>
    <property type="project" value="InterPro"/>
</dbReference>
<evidence type="ECO:0000256" key="4">
    <source>
        <dbReference type="PROSITE-ProRule" id="PRU01100"/>
    </source>
</evidence>
<dbReference type="Proteomes" id="UP000178764">
    <property type="component" value="Unassembled WGS sequence"/>
</dbReference>
<evidence type="ECO:0000256" key="2">
    <source>
        <dbReference type="ARBA" id="ARBA00022801"/>
    </source>
</evidence>
<feature type="transmembrane region" description="Helical" evidence="6">
    <location>
        <begin position="375"/>
        <end position="396"/>
    </location>
</feature>
<dbReference type="PANTHER" id="PTHR40079:SF4">
    <property type="entry name" value="GH26 DOMAIN-CONTAINING PROTEIN-RELATED"/>
    <property type="match status" value="1"/>
</dbReference>
<evidence type="ECO:0000256" key="3">
    <source>
        <dbReference type="ARBA" id="ARBA00023295"/>
    </source>
</evidence>
<evidence type="ECO:0000256" key="5">
    <source>
        <dbReference type="SAM" id="MobiDB-lite"/>
    </source>
</evidence>
<dbReference type="GO" id="GO:0006080">
    <property type="term" value="P:substituted mannan metabolic process"/>
    <property type="evidence" value="ECO:0007669"/>
    <property type="project" value="InterPro"/>
</dbReference>
<reference evidence="8 9" key="1">
    <citation type="journal article" date="2016" name="Nat. Commun.">
        <title>Thousands of microbial genomes shed light on interconnected biogeochemical processes in an aquifer system.</title>
        <authorList>
            <person name="Anantharaman K."/>
            <person name="Brown C.T."/>
            <person name="Hug L.A."/>
            <person name="Sharon I."/>
            <person name="Castelle C.J."/>
            <person name="Probst A.J."/>
            <person name="Thomas B.C."/>
            <person name="Singh A."/>
            <person name="Wilkins M.J."/>
            <person name="Karaoz U."/>
            <person name="Brodie E.L."/>
            <person name="Williams K.H."/>
            <person name="Hubbard S.S."/>
            <person name="Banfield J.F."/>
        </authorList>
    </citation>
    <scope>NUCLEOTIDE SEQUENCE [LARGE SCALE GENOMIC DNA]</scope>
</reference>
<dbReference type="AlphaFoldDB" id="A0A1F5DP03"/>
<evidence type="ECO:0000313" key="9">
    <source>
        <dbReference type="Proteomes" id="UP000178764"/>
    </source>
</evidence>
<evidence type="ECO:0000256" key="1">
    <source>
        <dbReference type="ARBA" id="ARBA00007754"/>
    </source>
</evidence>
<dbReference type="SUPFAM" id="SSF51445">
    <property type="entry name" value="(Trans)glycosidases"/>
    <property type="match status" value="1"/>
</dbReference>
<sequence>MIVKAYSNLEINIFLPEAVNNPSALSNFGNQLGVKFSSAKWYLDWDDNFTPQIARGFQSQGAIPELTWQPQVNSNGIAYSEVISGKYDSYINQFAKSVAPYSSNIRINLAPEMNGIWEPWAVGNNGNTASNFQDFFRYVVNKFRDNGATNVDWIFAPNIHHWGETASYGDLYPGDNFVDFVGLDGYNWGTTQAWSSWQSFSNVFRNSYNDLTSVSSKNVLITETASTEVGGNKAQWITEMFRDVRSSFPRIQGITWFNINKETDWRINSSAASMEAFKNAVRGDYSQVVVNQSQEQSEEQSGTQSTNSENSVENIIDNSTITSEQNQKPAELQKREKYFLPIAKTTFFNGEPPKAVKAASTWKVKYQGYFLKENIILLKLILDFFLFSIFLIITWLTQKTKLQPEQNHH</sequence>
<proteinExistence type="inferred from homology"/>
<gene>
    <name evidence="8" type="ORF">A2V71_01100</name>
</gene>
<accession>A0A1F5DP03</accession>
<feature type="active site" description="Proton donor" evidence="4">
    <location>
        <position position="112"/>
    </location>
</feature>
<dbReference type="PANTHER" id="PTHR40079">
    <property type="entry name" value="MANNAN ENDO-1,4-BETA-MANNOSIDASE E-RELATED"/>
    <property type="match status" value="1"/>
</dbReference>
<dbReference type="Gene3D" id="3.20.20.80">
    <property type="entry name" value="Glycosidases"/>
    <property type="match status" value="1"/>
</dbReference>
<dbReference type="InterPro" id="IPR022790">
    <property type="entry name" value="GH26_dom"/>
</dbReference>
<feature type="active site" description="Nucleophile" evidence="4">
    <location>
        <position position="223"/>
    </location>
</feature>
<feature type="region of interest" description="Disordered" evidence="5">
    <location>
        <begin position="292"/>
        <end position="313"/>
    </location>
</feature>
<protein>
    <recommendedName>
        <fullName evidence="7">GH26 domain-containing protein</fullName>
    </recommendedName>
</protein>
<name>A0A1F5DP03_9BACT</name>
<keyword evidence="6" id="KW-0472">Membrane</keyword>
<keyword evidence="6" id="KW-0812">Transmembrane</keyword>
<keyword evidence="2 4" id="KW-0378">Hydrolase</keyword>
<evidence type="ECO:0000313" key="8">
    <source>
        <dbReference type="EMBL" id="OGD56852.1"/>
    </source>
</evidence>
<dbReference type="InterPro" id="IPR000805">
    <property type="entry name" value="Glyco_hydro_26"/>
</dbReference>
<feature type="compositionally biased region" description="Low complexity" evidence="5">
    <location>
        <begin position="292"/>
        <end position="309"/>
    </location>
</feature>
<comment type="caution">
    <text evidence="8">The sequence shown here is derived from an EMBL/GenBank/DDBJ whole genome shotgun (WGS) entry which is preliminary data.</text>
</comment>
<comment type="similarity">
    <text evidence="1 4">Belongs to the glycosyl hydrolase 26 family.</text>
</comment>
<dbReference type="PROSITE" id="PS51764">
    <property type="entry name" value="GH26"/>
    <property type="match status" value="1"/>
</dbReference>